<evidence type="ECO:0000256" key="9">
    <source>
        <dbReference type="ARBA" id="ARBA00023002"/>
    </source>
</evidence>
<dbReference type="InterPro" id="IPR036396">
    <property type="entry name" value="Cyt_P450_sf"/>
</dbReference>
<evidence type="ECO:0000313" key="15">
    <source>
        <dbReference type="EMBL" id="CAL1702667.1"/>
    </source>
</evidence>
<keyword evidence="9 13" id="KW-0560">Oxidoreductase</keyword>
<accession>A0ABP1D6E5</accession>
<dbReference type="SUPFAM" id="SSF48264">
    <property type="entry name" value="Cytochrome P450"/>
    <property type="match status" value="1"/>
</dbReference>
<keyword evidence="7 13" id="KW-0479">Metal-binding</keyword>
<dbReference type="Proteomes" id="UP001497453">
    <property type="component" value="Chromosome 2"/>
</dbReference>
<evidence type="ECO:0000256" key="5">
    <source>
        <dbReference type="ARBA" id="ARBA00022617"/>
    </source>
</evidence>
<comment type="similarity">
    <text evidence="4 13">Belongs to the cytochrome P450 family.</text>
</comment>
<evidence type="ECO:0000256" key="10">
    <source>
        <dbReference type="ARBA" id="ARBA00023004"/>
    </source>
</evidence>
<evidence type="ECO:0000256" key="11">
    <source>
        <dbReference type="ARBA" id="ARBA00023033"/>
    </source>
</evidence>
<dbReference type="PRINTS" id="PR00463">
    <property type="entry name" value="EP450I"/>
</dbReference>
<dbReference type="PROSITE" id="PS00086">
    <property type="entry name" value="CYTOCHROME_P450"/>
    <property type="match status" value="1"/>
</dbReference>
<dbReference type="InterPro" id="IPR002401">
    <property type="entry name" value="Cyt_P450_E_grp-I"/>
</dbReference>
<dbReference type="Pfam" id="PF00067">
    <property type="entry name" value="p450"/>
    <property type="match status" value="2"/>
</dbReference>
<protein>
    <recommendedName>
        <fullName evidence="17">Cytochrome P450</fullName>
    </recommendedName>
</protein>
<keyword evidence="10 13" id="KW-0408">Iron</keyword>
<dbReference type="InterPro" id="IPR050364">
    <property type="entry name" value="Cytochrome_P450_fung"/>
</dbReference>
<dbReference type="InterPro" id="IPR001128">
    <property type="entry name" value="Cyt_P450"/>
</dbReference>
<evidence type="ECO:0000313" key="16">
    <source>
        <dbReference type="Proteomes" id="UP001497453"/>
    </source>
</evidence>
<keyword evidence="5 13" id="KW-0349">Heme</keyword>
<evidence type="ECO:0000256" key="8">
    <source>
        <dbReference type="ARBA" id="ARBA00022989"/>
    </source>
</evidence>
<keyword evidence="14" id="KW-0732">Signal</keyword>
<evidence type="ECO:0000256" key="6">
    <source>
        <dbReference type="ARBA" id="ARBA00022692"/>
    </source>
</evidence>
<dbReference type="InterPro" id="IPR017972">
    <property type="entry name" value="Cyt_P450_CS"/>
</dbReference>
<evidence type="ECO:0000256" key="3">
    <source>
        <dbReference type="ARBA" id="ARBA00005179"/>
    </source>
</evidence>
<evidence type="ECO:0000256" key="12">
    <source>
        <dbReference type="ARBA" id="ARBA00023136"/>
    </source>
</evidence>
<comment type="subcellular location">
    <subcellularLocation>
        <location evidence="2">Membrane</location>
    </subcellularLocation>
</comment>
<sequence>MLASIAVLSLLALFVLSWLRGKGSRESGLPPGPPTLPIIGNIHQLPTKFAYLRFTEWSKQYGGIFSLKLASQTIIVISSPRLIRDFMDKRSGSMGDRPPSRLPDITTNGLSLPLASGPVWKSLRRAVQQLLTREACSRHMPIQQAEATQLMYDLLKQPENFFNHIQRQMISIMLSTVFGFRSPRYADSAASIFFSQFNTNGRLYLNQALIPQSTLYLHWNIIDQREKLGLTRDMVGYLGGVCIEGGSATTAAYLHRFVLCISCYPDVQARAQREIDDLIGSNRVPTSQDIEHLPYIQAIIKEVHRFYTSGPLGLPHATTIDETIDGYFIPKGSTVFMNIYGIYHSEELCERPEVFNPERYLSSEFGTKPNADTTGLRSDLHFGSGRRICPGNHLANSSIIMNIMNLLWGFDFTIADAANRDRHIPIRPEDFTTGIAIGPKPFKCNIRPRSEKHAALICEAYAQARPTLSMFEQELTPSEQKFVEDW</sequence>
<keyword evidence="16" id="KW-1185">Reference proteome</keyword>
<reference evidence="16" key="1">
    <citation type="submission" date="2024-04" db="EMBL/GenBank/DDBJ databases">
        <authorList>
            <person name="Shaw F."/>
            <person name="Minotto A."/>
        </authorList>
    </citation>
    <scope>NUCLEOTIDE SEQUENCE [LARGE SCALE GENOMIC DNA]</scope>
</reference>
<dbReference type="EMBL" id="OZ037945">
    <property type="protein sequence ID" value="CAL1702667.1"/>
    <property type="molecule type" value="Genomic_DNA"/>
</dbReference>
<feature type="signal peptide" evidence="14">
    <location>
        <begin position="1"/>
        <end position="17"/>
    </location>
</feature>
<proteinExistence type="inferred from homology"/>
<keyword evidence="6" id="KW-0812">Transmembrane</keyword>
<gene>
    <name evidence="15" type="ORF">GFSPODELE1_LOCUS4153</name>
</gene>
<evidence type="ECO:0000256" key="4">
    <source>
        <dbReference type="ARBA" id="ARBA00010617"/>
    </source>
</evidence>
<feature type="chain" id="PRO_5045121725" description="Cytochrome P450" evidence="14">
    <location>
        <begin position="18"/>
        <end position="486"/>
    </location>
</feature>
<dbReference type="Gene3D" id="1.10.630.10">
    <property type="entry name" value="Cytochrome P450"/>
    <property type="match status" value="2"/>
</dbReference>
<dbReference type="PANTHER" id="PTHR46300:SF2">
    <property type="entry name" value="CYTOCHROME P450 MONOOXYGENASE ALNH-RELATED"/>
    <property type="match status" value="1"/>
</dbReference>
<keyword evidence="11 13" id="KW-0503">Monooxygenase</keyword>
<comment type="pathway">
    <text evidence="3">Secondary metabolite biosynthesis.</text>
</comment>
<dbReference type="PANTHER" id="PTHR46300">
    <property type="entry name" value="P450, PUTATIVE (EUROFUNG)-RELATED-RELATED"/>
    <property type="match status" value="1"/>
</dbReference>
<name>A0ABP1D6E5_9APHY</name>
<evidence type="ECO:0000256" key="13">
    <source>
        <dbReference type="RuleBase" id="RU000461"/>
    </source>
</evidence>
<organism evidence="15 16">
    <name type="scientific">Somion occarium</name>
    <dbReference type="NCBI Taxonomy" id="3059160"/>
    <lineage>
        <taxon>Eukaryota</taxon>
        <taxon>Fungi</taxon>
        <taxon>Dikarya</taxon>
        <taxon>Basidiomycota</taxon>
        <taxon>Agaricomycotina</taxon>
        <taxon>Agaricomycetes</taxon>
        <taxon>Polyporales</taxon>
        <taxon>Cerrenaceae</taxon>
        <taxon>Somion</taxon>
    </lineage>
</organism>
<evidence type="ECO:0000256" key="7">
    <source>
        <dbReference type="ARBA" id="ARBA00022723"/>
    </source>
</evidence>
<evidence type="ECO:0000256" key="14">
    <source>
        <dbReference type="SAM" id="SignalP"/>
    </source>
</evidence>
<comment type="cofactor">
    <cofactor evidence="1">
        <name>heme</name>
        <dbReference type="ChEBI" id="CHEBI:30413"/>
    </cofactor>
</comment>
<evidence type="ECO:0000256" key="1">
    <source>
        <dbReference type="ARBA" id="ARBA00001971"/>
    </source>
</evidence>
<keyword evidence="12" id="KW-0472">Membrane</keyword>
<evidence type="ECO:0008006" key="17">
    <source>
        <dbReference type="Google" id="ProtNLM"/>
    </source>
</evidence>
<keyword evidence="8" id="KW-1133">Transmembrane helix</keyword>
<evidence type="ECO:0000256" key="2">
    <source>
        <dbReference type="ARBA" id="ARBA00004370"/>
    </source>
</evidence>